<proteinExistence type="predicted"/>
<reference evidence="1 2" key="1">
    <citation type="submission" date="2019-01" db="EMBL/GenBank/DDBJ databases">
        <title>Complete genome sequence of Bifidobacterium gallinarum CACC 514.</title>
        <authorList>
            <person name="Jung M."/>
        </authorList>
    </citation>
    <scope>NUCLEOTIDE SEQUENCE [LARGE SCALE GENOMIC DNA]</scope>
    <source>
        <strain evidence="1 2">CACC 514</strain>
    </source>
</reference>
<evidence type="ECO:0000313" key="2">
    <source>
        <dbReference type="Proteomes" id="UP000293589"/>
    </source>
</evidence>
<dbReference type="AlphaFoldDB" id="A0A4P6DTT8"/>
<dbReference type="KEGG" id="bgx:ESN35_06480"/>
<gene>
    <name evidence="1" type="ORF">ESN35_06480</name>
</gene>
<dbReference type="Proteomes" id="UP000293589">
    <property type="component" value="Chromosome"/>
</dbReference>
<dbReference type="EMBL" id="CP035464">
    <property type="protein sequence ID" value="QAY33086.1"/>
    <property type="molecule type" value="Genomic_DNA"/>
</dbReference>
<sequence>MSDELLIPEADIAMAARKIVQAGRKTKRRNTGPTLTLGTIKAVHDYDGNMVADVTVRGADLLGLDMTVDCVNAQPGDRCVIQEQSHHAMVTGILAKPGAWVPVTRMVWWKCPYSDDSLVFVRCGNIVTVNGFMKFTSAGQCNHQQVNEKVDVGWRPISGASGDHLVHRQRESDIKRIRRRCMHVAG</sequence>
<protein>
    <submittedName>
        <fullName evidence="1">Uncharacterized protein</fullName>
    </submittedName>
</protein>
<dbReference type="RefSeq" id="WP_129237556.1">
    <property type="nucleotide sequence ID" value="NZ_CP035464.1"/>
</dbReference>
<accession>A0A4P6DTT8</accession>
<organism evidence="1 2">
    <name type="scientific">Bifidobacterium pullorum subsp. gallinarum</name>
    <dbReference type="NCBI Taxonomy" id="78344"/>
    <lineage>
        <taxon>Bacteria</taxon>
        <taxon>Bacillati</taxon>
        <taxon>Actinomycetota</taxon>
        <taxon>Actinomycetes</taxon>
        <taxon>Bifidobacteriales</taxon>
        <taxon>Bifidobacteriaceae</taxon>
        <taxon>Bifidobacterium</taxon>
    </lineage>
</organism>
<name>A0A4P6DTT8_9BIFI</name>
<evidence type="ECO:0000313" key="1">
    <source>
        <dbReference type="EMBL" id="QAY33086.1"/>
    </source>
</evidence>